<keyword evidence="5" id="KW-1185">Reference proteome</keyword>
<dbReference type="SUPFAM" id="SSF52218">
    <property type="entry name" value="Flavoproteins"/>
    <property type="match status" value="1"/>
</dbReference>
<dbReference type="PANTHER" id="PTHR30543">
    <property type="entry name" value="CHROMATE REDUCTASE"/>
    <property type="match status" value="1"/>
</dbReference>
<protein>
    <submittedName>
        <fullName evidence="4">NADPH-dependent FMN reductase</fullName>
    </submittedName>
</protein>
<dbReference type="PANTHER" id="PTHR30543:SF21">
    <property type="entry name" value="NAD(P)H-DEPENDENT FMN REDUCTASE LOT6"/>
    <property type="match status" value="1"/>
</dbReference>
<dbReference type="Proteomes" id="UP000605253">
    <property type="component" value="Unassembled WGS sequence"/>
</dbReference>
<evidence type="ECO:0000256" key="2">
    <source>
        <dbReference type="ARBA" id="ARBA00022643"/>
    </source>
</evidence>
<keyword evidence="2" id="KW-0288">FMN</keyword>
<dbReference type="GO" id="GO:0016491">
    <property type="term" value="F:oxidoreductase activity"/>
    <property type="evidence" value="ECO:0007669"/>
    <property type="project" value="InterPro"/>
</dbReference>
<keyword evidence="2" id="KW-0285">Flavoprotein</keyword>
<comment type="cofactor">
    <cofactor evidence="1">
        <name>FMN</name>
        <dbReference type="ChEBI" id="CHEBI:58210"/>
    </cofactor>
</comment>
<reference evidence="4" key="1">
    <citation type="journal article" date="2014" name="Int. J. Syst. Evol. Microbiol.">
        <title>Complete genome sequence of Corynebacterium casei LMG S-19264T (=DSM 44701T), isolated from a smear-ripened cheese.</title>
        <authorList>
            <consortium name="US DOE Joint Genome Institute (JGI-PGF)"/>
            <person name="Walter F."/>
            <person name="Albersmeier A."/>
            <person name="Kalinowski J."/>
            <person name="Ruckert C."/>
        </authorList>
    </citation>
    <scope>NUCLEOTIDE SEQUENCE</scope>
    <source>
        <strain evidence="4">CGMCC 1.12181</strain>
    </source>
</reference>
<dbReference type="InterPro" id="IPR029039">
    <property type="entry name" value="Flavoprotein-like_sf"/>
</dbReference>
<dbReference type="EMBL" id="BMEO01000002">
    <property type="protein sequence ID" value="GGF88762.1"/>
    <property type="molecule type" value="Genomic_DNA"/>
</dbReference>
<dbReference type="RefSeq" id="WP_188364328.1">
    <property type="nucleotide sequence ID" value="NZ_BAABJF010000032.1"/>
</dbReference>
<evidence type="ECO:0000259" key="3">
    <source>
        <dbReference type="Pfam" id="PF03358"/>
    </source>
</evidence>
<dbReference type="GO" id="GO:0010181">
    <property type="term" value="F:FMN binding"/>
    <property type="evidence" value="ECO:0007669"/>
    <property type="project" value="TreeGrafter"/>
</dbReference>
<sequence>MAKKNIALIVGSLRKDSYNRKVAHELMRLAPDELDLNIVEIGDLPLYNEDLEAETPQAWSDFRHAMKSSDGVIFISPEYNRSIPGALKNAIDVGSRPYGQSVWQGLPGAVITASQSAIGGFGSNHNIRQAVVFLDIPMMPQPEAYIGQIQNLLDDNDRLVPDTEKFVQKFIDSYHDWFNKLRR</sequence>
<accession>A0A917FM29</accession>
<dbReference type="Gene3D" id="3.40.50.360">
    <property type="match status" value="1"/>
</dbReference>
<name>A0A917FM29_9GAMM</name>
<dbReference type="AlphaFoldDB" id="A0A917FM29"/>
<feature type="domain" description="NADPH-dependent FMN reductase-like" evidence="3">
    <location>
        <begin position="5"/>
        <end position="149"/>
    </location>
</feature>
<evidence type="ECO:0000313" key="5">
    <source>
        <dbReference type="Proteomes" id="UP000605253"/>
    </source>
</evidence>
<dbReference type="InterPro" id="IPR005025">
    <property type="entry name" value="FMN_Rdtase-like_dom"/>
</dbReference>
<reference evidence="4" key="2">
    <citation type="submission" date="2020-09" db="EMBL/GenBank/DDBJ databases">
        <authorList>
            <person name="Sun Q."/>
            <person name="Zhou Y."/>
        </authorList>
    </citation>
    <scope>NUCLEOTIDE SEQUENCE</scope>
    <source>
        <strain evidence="4">CGMCC 1.12181</strain>
    </source>
</reference>
<proteinExistence type="predicted"/>
<evidence type="ECO:0000313" key="4">
    <source>
        <dbReference type="EMBL" id="GGF88762.1"/>
    </source>
</evidence>
<evidence type="ECO:0000256" key="1">
    <source>
        <dbReference type="ARBA" id="ARBA00001917"/>
    </source>
</evidence>
<dbReference type="Pfam" id="PF03358">
    <property type="entry name" value="FMN_red"/>
    <property type="match status" value="1"/>
</dbReference>
<organism evidence="4 5">
    <name type="scientific">Marinicella pacifica</name>
    <dbReference type="NCBI Taxonomy" id="1171543"/>
    <lineage>
        <taxon>Bacteria</taxon>
        <taxon>Pseudomonadati</taxon>
        <taxon>Pseudomonadota</taxon>
        <taxon>Gammaproteobacteria</taxon>
        <taxon>Lysobacterales</taxon>
        <taxon>Marinicellaceae</taxon>
        <taxon>Marinicella</taxon>
    </lineage>
</organism>
<gene>
    <name evidence="4" type="ORF">GCM10011365_07410</name>
</gene>
<comment type="caution">
    <text evidence="4">The sequence shown here is derived from an EMBL/GenBank/DDBJ whole genome shotgun (WGS) entry which is preliminary data.</text>
</comment>
<dbReference type="GO" id="GO:0005829">
    <property type="term" value="C:cytosol"/>
    <property type="evidence" value="ECO:0007669"/>
    <property type="project" value="TreeGrafter"/>
</dbReference>
<dbReference type="InterPro" id="IPR050712">
    <property type="entry name" value="NAD(P)H-dep_reductase"/>
</dbReference>